<evidence type="ECO:0000256" key="4">
    <source>
        <dbReference type="ARBA" id="ARBA00022490"/>
    </source>
</evidence>
<dbReference type="CDD" id="cd02204">
    <property type="entry name" value="PurL_repeat2"/>
    <property type="match status" value="1"/>
</dbReference>
<feature type="binding site" evidence="14">
    <location>
        <position position="893"/>
    </location>
    <ligand>
        <name>ATP</name>
        <dbReference type="ChEBI" id="CHEBI:30616"/>
    </ligand>
</feature>
<dbReference type="SUPFAM" id="SSF82697">
    <property type="entry name" value="PurS-like"/>
    <property type="match status" value="1"/>
</dbReference>
<dbReference type="GO" id="GO:0004642">
    <property type="term" value="F:phosphoribosylformylglycinamidine synthase activity"/>
    <property type="evidence" value="ECO:0007669"/>
    <property type="project" value="UniProtKB-UniRule"/>
</dbReference>
<proteinExistence type="inferred from homology"/>
<feature type="domain" description="PurM-like C-terminal" evidence="16">
    <location>
        <begin position="439"/>
        <end position="596"/>
    </location>
</feature>
<evidence type="ECO:0000259" key="16">
    <source>
        <dbReference type="Pfam" id="PF02769"/>
    </source>
</evidence>
<comment type="subcellular location">
    <subcellularLocation>
        <location evidence="1 14">Cytoplasm</location>
    </subcellularLocation>
</comment>
<keyword evidence="9 14" id="KW-0067">ATP-binding</keyword>
<feature type="region of interest" description="Disordered" evidence="15">
    <location>
        <begin position="298"/>
        <end position="333"/>
    </location>
</feature>
<feature type="domain" description="Phosphoribosylformylglycinamidine synthase N-terminal" evidence="18">
    <location>
        <begin position="36"/>
        <end position="151"/>
    </location>
</feature>
<feature type="binding site" evidence="14">
    <location>
        <position position="685"/>
    </location>
    <ligand>
        <name>ATP</name>
        <dbReference type="ChEBI" id="CHEBI:30616"/>
    </ligand>
</feature>
<evidence type="ECO:0000313" key="21">
    <source>
        <dbReference type="Proteomes" id="UP000427716"/>
    </source>
</evidence>
<feature type="binding site" evidence="14">
    <location>
        <position position="729"/>
    </location>
    <ligand>
        <name>Mg(2+)</name>
        <dbReference type="ChEBI" id="CHEBI:18420"/>
    </ligand>
</feature>
<evidence type="ECO:0000256" key="12">
    <source>
        <dbReference type="ARBA" id="ARBA00052585"/>
    </source>
</evidence>
<gene>
    <name evidence="14 20" type="primary">purL</name>
    <name evidence="20" type="synonym">purI</name>
    <name evidence="20" type="ORF">GM160_06585</name>
</gene>
<keyword evidence="8 14" id="KW-0658">Purine biosynthesis</keyword>
<dbReference type="SMART" id="SM01211">
    <property type="entry name" value="GATase_5"/>
    <property type="match status" value="1"/>
</dbReference>
<dbReference type="Gene3D" id="3.30.1330.10">
    <property type="entry name" value="PurM-like, N-terminal domain"/>
    <property type="match status" value="2"/>
</dbReference>
<dbReference type="EC" id="6.3.5.3" evidence="14"/>
<dbReference type="FunFam" id="3.30.1330.10:FF:000005">
    <property type="entry name" value="Phosphoribosylformylglycinamidine synthase"/>
    <property type="match status" value="1"/>
</dbReference>
<dbReference type="UniPathway" id="UPA00074">
    <property type="reaction ID" value="UER00128"/>
</dbReference>
<dbReference type="SUPFAM" id="SSF55326">
    <property type="entry name" value="PurM N-terminal domain-like"/>
    <property type="match status" value="2"/>
</dbReference>
<keyword evidence="21" id="KW-1185">Reference proteome</keyword>
<feature type="active site" evidence="14">
    <location>
        <position position="1264"/>
    </location>
</feature>
<dbReference type="EMBL" id="CP046415">
    <property type="protein sequence ID" value="QGT78588.1"/>
    <property type="molecule type" value="Genomic_DNA"/>
</dbReference>
<keyword evidence="6 14" id="KW-0479">Metal-binding</keyword>
<dbReference type="KEGG" id="ghl:GM160_06585"/>
<dbReference type="NCBIfam" id="NF003672">
    <property type="entry name" value="PRK05297.1"/>
    <property type="match status" value="1"/>
</dbReference>
<feature type="binding site" evidence="14">
    <location>
        <position position="686"/>
    </location>
    <ligand>
        <name>Mg(2+)</name>
        <dbReference type="ChEBI" id="CHEBI:18420"/>
    </ligand>
</feature>
<evidence type="ECO:0000256" key="1">
    <source>
        <dbReference type="ARBA" id="ARBA00004496"/>
    </source>
</evidence>
<sequence>MRIITGNAARSPFRLAKLQKRLAAIHPGIEAVHARFVHLVDIGDGGEVDDARLNELLDYGERTEDWSPVWPRVVVAPRAGTISPWSSKATDIARICGLAGVERIERGIEFAVAGRTINADDFDWRPALLEALHDRMTEAVYEDPAALEALFTHAQPTPLSRVTLGDDAVGAIAAANQRMGLALSTDEVEYLAGAYQDLGRDPTDVELMMFAQANSEHCRHKIFNADWTIDGEERDLSLFAMIRNTHQRHPEGTLSAYKDNAAVLQGQDGTRFAVNPVTGTYETVDERIDFLAKVETHNHPTAISPDPGAATGAGGEIRDEGATGRGGKPKAGLTGFSVSNLRIPELPQPWEAATADIGRPDRIVSPLEIMLDGPIGAAAFNNEFGRPALGGYFRTLEMNTGDDEGAHQRHAWGYHKPIMIAGGVGVIRPNLIEKEPIAPGHLLIVLGGPAMQIGLGGGAASSQDSGAGHAELDFASVQRANPEMERRVQEVIDRCISLGDTNPIVSIHDVGAGGLSNALPELINDAGMGGSFDLRQIPNDEPGMSPLAIWCNESQERYVLAIQPGDLERFAALCERERAPFAVVGTATAEQHLRVADPHFGDNPVDLPMQTLFGHPPKMHRNVKHTPSVGRDLDLDGIELNDALDRVLALPGVGDKSFLITIGDRSVGGLVARDQMVGPAQVPVADSAVTATDFYHHHGEAMAMGERAPVALLDAPASARLAVAEVVTNLAGTAIEGTDRIKLSANWMAACGHEGEDARLFDTVRTVGMEFCPALGISIPVGKDSLSMKTRWQDGTSEKTVTSPVSLVVTGFAPVSDVRRTLTPELVSDVDNRLFLVDLGLGQNRLGGSALAQVYNATGSTTPDIAAAPLKAFFDLVQELNRLGYLTAYHDRSDGGAITTLLEMAFAGRCGLDLSIDDLGGDPMAGLFAEEVGAVFQIKAGDAAFVREQFEAAGLGEALVELGRSTTERQVHVDWRGKTVIDRPLADLKAIWSATSFHMSALRDNPATAEQAYAAATDFDDPQLAGSQASFDVSESVAAPMIASGSRPRIAVLREQGVNGEVEMAAAFTAAGFEAVDVHMADLIAGHHDLTDMKGLVACGGFSFGDVLGAGSGWAHAIRYNDRARNAMQAFFEREDTFGLGVCNGCQMFSQLSDLIPGAAHWPRFLRNRSEQFEARLSLVEIPQSPSVLLAGMAGSRLPITVAHGEGRVAYRRPEDAEQAFTALRYVDGHGIATENYPANPNGSAGGETGFTTEDGRFTIMMPHPERVWRASQLSWRPDRWSADQQDPATDRGPWLRLFENARVWVDGS</sequence>
<dbReference type="Proteomes" id="UP000427716">
    <property type="component" value="Chromosome"/>
</dbReference>
<evidence type="ECO:0000256" key="15">
    <source>
        <dbReference type="SAM" id="MobiDB-lite"/>
    </source>
</evidence>
<evidence type="ECO:0000259" key="17">
    <source>
        <dbReference type="Pfam" id="PF18072"/>
    </source>
</evidence>
<dbReference type="HAMAP" id="MF_00419">
    <property type="entry name" value="PurL_1"/>
    <property type="match status" value="1"/>
</dbReference>
<feature type="domain" description="Phosphoribosylformylglycinamidine synthase linker" evidence="17">
    <location>
        <begin position="172"/>
        <end position="221"/>
    </location>
</feature>
<dbReference type="CDD" id="cd02203">
    <property type="entry name" value="PurL_repeat1"/>
    <property type="match status" value="1"/>
</dbReference>
<evidence type="ECO:0000256" key="2">
    <source>
        <dbReference type="ARBA" id="ARBA00004920"/>
    </source>
</evidence>
<dbReference type="FunFam" id="3.40.50.880:FF:000008">
    <property type="entry name" value="Phosphoribosylformylglycinamidine synthase"/>
    <property type="match status" value="1"/>
</dbReference>
<dbReference type="Pfam" id="PF02769">
    <property type="entry name" value="AIRS_C"/>
    <property type="match status" value="2"/>
</dbReference>
<dbReference type="InterPro" id="IPR036921">
    <property type="entry name" value="PurM-like_N_sf"/>
</dbReference>
<dbReference type="RefSeq" id="WP_156574042.1">
    <property type="nucleotide sequence ID" value="NZ_CP046415.1"/>
</dbReference>
<evidence type="ECO:0000256" key="11">
    <source>
        <dbReference type="ARBA" id="ARBA00022962"/>
    </source>
</evidence>
<keyword evidence="4 14" id="KW-0963">Cytoplasm</keyword>
<feature type="domain" description="FGAR-AT PurM N-terminal-like" evidence="19">
    <location>
        <begin position="655"/>
        <end position="814"/>
    </location>
</feature>
<evidence type="ECO:0000256" key="9">
    <source>
        <dbReference type="ARBA" id="ARBA00022840"/>
    </source>
</evidence>
<organism evidence="20 21">
    <name type="scientific">Guyparkeria halophila</name>
    <dbReference type="NCBI Taxonomy" id="47960"/>
    <lineage>
        <taxon>Bacteria</taxon>
        <taxon>Pseudomonadati</taxon>
        <taxon>Pseudomonadota</taxon>
        <taxon>Gammaproteobacteria</taxon>
        <taxon>Chromatiales</taxon>
        <taxon>Thioalkalibacteraceae</taxon>
        <taxon>Guyparkeria</taxon>
    </lineage>
</organism>
<evidence type="ECO:0000313" key="20">
    <source>
        <dbReference type="EMBL" id="QGT78588.1"/>
    </source>
</evidence>
<dbReference type="InterPro" id="IPR040707">
    <property type="entry name" value="FGAR-AT_N"/>
</dbReference>
<evidence type="ECO:0000256" key="13">
    <source>
        <dbReference type="ARBA" id="ARBA00057317"/>
    </source>
</evidence>
<keyword evidence="5 14" id="KW-0436">Ligase</keyword>
<dbReference type="Gene3D" id="1.10.8.750">
    <property type="entry name" value="Phosphoribosylformylglycinamidine synthase, linker domain"/>
    <property type="match status" value="1"/>
</dbReference>
<evidence type="ECO:0000256" key="3">
    <source>
        <dbReference type="ARBA" id="ARBA00008608"/>
    </source>
</evidence>
<protein>
    <recommendedName>
        <fullName evidence="14">Phosphoribosylformylglycinamidine synthase</fullName>
        <shortName evidence="14">FGAM synthase</shortName>
        <shortName evidence="14">FGAMS</shortName>
        <ecNumber evidence="14">6.3.5.3</ecNumber>
    </recommendedName>
    <alternativeName>
        <fullName evidence="14">Formylglycinamide ribonucleotide amidotransferase</fullName>
        <shortName evidence="14">FGAR amidotransferase</shortName>
        <shortName evidence="14">FGAR-AT</shortName>
    </alternativeName>
</protein>
<dbReference type="GO" id="GO:0005737">
    <property type="term" value="C:cytoplasm"/>
    <property type="evidence" value="ECO:0007669"/>
    <property type="project" value="UniProtKB-SubCell"/>
</dbReference>
<reference evidence="20 21" key="1">
    <citation type="submission" date="2019-11" db="EMBL/GenBank/DDBJ databases">
        <authorList>
            <person name="Zhang J."/>
            <person name="Sun C."/>
        </authorList>
    </citation>
    <scope>NUCLEOTIDE SEQUENCE [LARGE SCALE GENOMIC DNA]</scope>
    <source>
        <strain evidence="21">sp2</strain>
    </source>
</reference>
<comment type="catalytic activity">
    <reaction evidence="12 14">
        <text>N(2)-formyl-N(1)-(5-phospho-beta-D-ribosyl)glycinamide + L-glutamine + ATP + H2O = 2-formamido-N(1)-(5-O-phospho-beta-D-ribosyl)acetamidine + L-glutamate + ADP + phosphate + H(+)</text>
        <dbReference type="Rhea" id="RHEA:17129"/>
        <dbReference type="ChEBI" id="CHEBI:15377"/>
        <dbReference type="ChEBI" id="CHEBI:15378"/>
        <dbReference type="ChEBI" id="CHEBI:29985"/>
        <dbReference type="ChEBI" id="CHEBI:30616"/>
        <dbReference type="ChEBI" id="CHEBI:43474"/>
        <dbReference type="ChEBI" id="CHEBI:58359"/>
        <dbReference type="ChEBI" id="CHEBI:147286"/>
        <dbReference type="ChEBI" id="CHEBI:147287"/>
        <dbReference type="ChEBI" id="CHEBI:456216"/>
        <dbReference type="EC" id="6.3.5.3"/>
    </reaction>
</comment>
<dbReference type="SUPFAM" id="SSF109736">
    <property type="entry name" value="FGAM synthase PurL, linker domain"/>
    <property type="match status" value="1"/>
</dbReference>
<comment type="function">
    <text evidence="13 14">Phosphoribosylformylglycinamidine synthase involved in the purines biosynthetic pathway. Catalyzes the ATP-dependent conversion of formylglycinamide ribonucleotide (FGAR) and glutamine to yield formylglycinamidine ribonucleotide (FGAM) and glutamate.</text>
</comment>
<comment type="subunit">
    <text evidence="14">Monomer.</text>
</comment>
<evidence type="ECO:0000256" key="5">
    <source>
        <dbReference type="ARBA" id="ARBA00022598"/>
    </source>
</evidence>
<evidence type="ECO:0000256" key="7">
    <source>
        <dbReference type="ARBA" id="ARBA00022741"/>
    </source>
</evidence>
<evidence type="ECO:0000256" key="8">
    <source>
        <dbReference type="ARBA" id="ARBA00022755"/>
    </source>
</evidence>
<dbReference type="GO" id="GO:0046872">
    <property type="term" value="F:metal ion binding"/>
    <property type="evidence" value="ECO:0007669"/>
    <property type="project" value="UniProtKB-KW"/>
</dbReference>
<feature type="domain" description="PurM-like C-terminal" evidence="16">
    <location>
        <begin position="840"/>
        <end position="974"/>
    </location>
</feature>
<dbReference type="FunFam" id="3.90.650.10:FF:000002">
    <property type="entry name" value="Phosphoribosylformylglycinamidine synthase"/>
    <property type="match status" value="1"/>
</dbReference>
<dbReference type="Pfam" id="PF22689">
    <property type="entry name" value="FGAR-AT_PurM_N-like"/>
    <property type="match status" value="1"/>
</dbReference>
<dbReference type="InterPro" id="IPR010073">
    <property type="entry name" value="PurL_large"/>
</dbReference>
<dbReference type="SUPFAM" id="SSF56042">
    <property type="entry name" value="PurM C-terminal domain-like"/>
    <property type="match status" value="2"/>
</dbReference>
<keyword evidence="10 14" id="KW-0460">Magnesium</keyword>
<dbReference type="InterPro" id="IPR010918">
    <property type="entry name" value="PurM-like_C_dom"/>
</dbReference>
<feature type="active site" evidence="14">
    <location>
        <position position="1266"/>
    </location>
</feature>
<dbReference type="InterPro" id="IPR036604">
    <property type="entry name" value="PurS-like_sf"/>
</dbReference>
<evidence type="ECO:0000256" key="6">
    <source>
        <dbReference type="ARBA" id="ARBA00022723"/>
    </source>
</evidence>
<dbReference type="GO" id="GO:0005524">
    <property type="term" value="F:ATP binding"/>
    <property type="evidence" value="ECO:0007669"/>
    <property type="project" value="UniProtKB-UniRule"/>
</dbReference>
<evidence type="ECO:0000259" key="19">
    <source>
        <dbReference type="Pfam" id="PF22689"/>
    </source>
</evidence>
<dbReference type="Pfam" id="PF13507">
    <property type="entry name" value="GATase_5"/>
    <property type="match status" value="1"/>
</dbReference>
<comment type="similarity">
    <text evidence="3 14">In the N-terminal section; belongs to the FGAMS family.</text>
</comment>
<dbReference type="PROSITE" id="PS51273">
    <property type="entry name" value="GATASE_TYPE_1"/>
    <property type="match status" value="1"/>
</dbReference>
<dbReference type="Pfam" id="PF18076">
    <property type="entry name" value="FGAR-AT_N"/>
    <property type="match status" value="1"/>
</dbReference>
<comment type="caution">
    <text evidence="14">Lacks conserved residue(s) required for the propagation of feature annotation.</text>
</comment>
<dbReference type="NCBIfam" id="TIGR01735">
    <property type="entry name" value="FGAM_synt"/>
    <property type="match status" value="1"/>
</dbReference>
<feature type="binding site" evidence="14">
    <location>
        <position position="725"/>
    </location>
    <ligand>
        <name>Mg(2+)</name>
        <dbReference type="ChEBI" id="CHEBI:18420"/>
    </ligand>
</feature>
<feature type="active site" description="Nucleophile" evidence="14">
    <location>
        <position position="1143"/>
    </location>
</feature>
<name>A0A6I6D109_9GAMM</name>
<dbReference type="PANTHER" id="PTHR10099:SF1">
    <property type="entry name" value="PHOSPHORIBOSYLFORMYLGLYCINAMIDINE SYNTHASE"/>
    <property type="match status" value="1"/>
</dbReference>
<evidence type="ECO:0000256" key="10">
    <source>
        <dbReference type="ARBA" id="ARBA00022842"/>
    </source>
</evidence>
<keyword evidence="11 14" id="KW-0315">Glutamine amidotransferase</keyword>
<dbReference type="FunFam" id="3.30.1330.10:FF:000002">
    <property type="entry name" value="Phosphoribosylformylglycinamidine synthase"/>
    <property type="match status" value="1"/>
</dbReference>
<dbReference type="Pfam" id="PF18072">
    <property type="entry name" value="FGAR-AT_linker"/>
    <property type="match status" value="1"/>
</dbReference>
<dbReference type="Gene3D" id="3.40.50.880">
    <property type="match status" value="1"/>
</dbReference>
<evidence type="ECO:0000259" key="18">
    <source>
        <dbReference type="Pfam" id="PF18076"/>
    </source>
</evidence>
<evidence type="ECO:0000256" key="14">
    <source>
        <dbReference type="HAMAP-Rule" id="MF_00419"/>
    </source>
</evidence>
<accession>A0A6I6D109</accession>
<comment type="pathway">
    <text evidence="2 14">Purine metabolism; IMP biosynthesis via de novo pathway; 5-amino-1-(5-phospho-D-ribosyl)imidazole from N(2)-formyl-N(1)-(5-phospho-D-ribosyl)glycinamide: step 1/2.</text>
</comment>
<dbReference type="InterPro" id="IPR036676">
    <property type="entry name" value="PurM-like_C_sf"/>
</dbReference>
<dbReference type="InterPro" id="IPR029062">
    <property type="entry name" value="Class_I_gatase-like"/>
</dbReference>
<dbReference type="SUPFAM" id="SSF52317">
    <property type="entry name" value="Class I glutamine amidotransferase-like"/>
    <property type="match status" value="1"/>
</dbReference>
<keyword evidence="7 14" id="KW-0547">Nucleotide-binding</keyword>
<dbReference type="InterPro" id="IPR041609">
    <property type="entry name" value="PurL_linker"/>
</dbReference>
<feature type="binding site" evidence="14">
    <location>
        <position position="891"/>
    </location>
    <ligand>
        <name>Mg(2+)</name>
        <dbReference type="ChEBI" id="CHEBI:18420"/>
    </ligand>
</feature>
<dbReference type="InterPro" id="IPR055181">
    <property type="entry name" value="FGAR-AT_PurM_N-like"/>
</dbReference>
<dbReference type="GO" id="GO:0006189">
    <property type="term" value="P:'de novo' IMP biosynthetic process"/>
    <property type="evidence" value="ECO:0007669"/>
    <property type="project" value="UniProtKB-UniRule"/>
</dbReference>
<dbReference type="Gene3D" id="3.90.650.10">
    <property type="entry name" value="PurM-like C-terminal domain"/>
    <property type="match status" value="2"/>
</dbReference>
<feature type="binding site" evidence="14">
    <location>
        <begin position="308"/>
        <end position="319"/>
    </location>
    <ligand>
        <name>ATP</name>
        <dbReference type="ChEBI" id="CHEBI:30616"/>
    </ligand>
</feature>
<dbReference type="PANTHER" id="PTHR10099">
    <property type="entry name" value="PHOSPHORIBOSYLFORMYLGLYCINAMIDINE SYNTHASE"/>
    <property type="match status" value="1"/>
</dbReference>